<dbReference type="Pfam" id="PF01063">
    <property type="entry name" value="Aminotran_4"/>
    <property type="match status" value="1"/>
</dbReference>
<reference evidence="1" key="1">
    <citation type="journal article" date="2014" name="Int. J. Syst. Evol. Microbiol.">
        <title>Complete genome sequence of Corynebacterium casei LMG S-19264T (=DSM 44701T), isolated from a smear-ripened cheese.</title>
        <authorList>
            <consortium name="US DOE Joint Genome Institute (JGI-PGF)"/>
            <person name="Walter F."/>
            <person name="Albersmeier A."/>
            <person name="Kalinowski J."/>
            <person name="Ruckert C."/>
        </authorList>
    </citation>
    <scope>NUCLEOTIDE SEQUENCE</scope>
    <source>
        <strain evidence="1">CGMCC 4.7278</strain>
    </source>
</reference>
<keyword evidence="2" id="KW-1185">Reference proteome</keyword>
<dbReference type="EMBL" id="BMMW01000007">
    <property type="protein sequence ID" value="GGK68812.1"/>
    <property type="molecule type" value="Genomic_DNA"/>
</dbReference>
<dbReference type="SUPFAM" id="SSF56752">
    <property type="entry name" value="D-aminoacid aminotransferase-like PLP-dependent enzymes"/>
    <property type="match status" value="1"/>
</dbReference>
<dbReference type="NCBIfam" id="NF006734">
    <property type="entry name" value="PRK09266.1"/>
    <property type="match status" value="1"/>
</dbReference>
<dbReference type="InterPro" id="IPR043132">
    <property type="entry name" value="BCAT-like_C"/>
</dbReference>
<reference evidence="1" key="2">
    <citation type="submission" date="2020-09" db="EMBL/GenBank/DDBJ databases">
        <authorList>
            <person name="Sun Q."/>
            <person name="Zhou Y."/>
        </authorList>
    </citation>
    <scope>NUCLEOTIDE SEQUENCE</scope>
    <source>
        <strain evidence="1">CGMCC 4.7278</strain>
    </source>
</reference>
<name>A0A917VEY5_9NOCA</name>
<sequence length="260" mass="28428">MELNGRPVTPQELAVLGLVGYGHFTSMRVERGGAVRGLSLHLARLIRDCREVFAIDLDTDHVRRLVRDAVGEVSEPMVARVTVFDPRLELGRPGAAADPQILVTSRKAPATPLGPLSLQSAVYARDLPRVKHIGLFGAMHQRAAAQRAGFDDVVFTTAESAISEIATSNIGFIRDGHLIWPHADVLPGTTMQLISQTRDEDVLVEKVTLADLDQFDAVIATNAAVGVRAVSNIDDTTWSTEHEMIEILRKQYESIPPEQI</sequence>
<gene>
    <name evidence="1" type="ORF">GCM10011591_46170</name>
</gene>
<dbReference type="Gene3D" id="3.30.470.10">
    <property type="match status" value="1"/>
</dbReference>
<protein>
    <recommendedName>
        <fullName evidence="3">Aminotransferase</fullName>
    </recommendedName>
</protein>
<accession>A0A917VEY5</accession>
<evidence type="ECO:0000313" key="2">
    <source>
        <dbReference type="Proteomes" id="UP000612956"/>
    </source>
</evidence>
<dbReference type="InterPro" id="IPR001544">
    <property type="entry name" value="Aminotrans_IV"/>
</dbReference>
<evidence type="ECO:0008006" key="3">
    <source>
        <dbReference type="Google" id="ProtNLM"/>
    </source>
</evidence>
<dbReference type="InterPro" id="IPR043131">
    <property type="entry name" value="BCAT-like_N"/>
</dbReference>
<dbReference type="Proteomes" id="UP000612956">
    <property type="component" value="Unassembled WGS sequence"/>
</dbReference>
<dbReference type="GO" id="GO:0003824">
    <property type="term" value="F:catalytic activity"/>
    <property type="evidence" value="ECO:0007669"/>
    <property type="project" value="InterPro"/>
</dbReference>
<comment type="caution">
    <text evidence="1">The sequence shown here is derived from an EMBL/GenBank/DDBJ whole genome shotgun (WGS) entry which is preliminary data.</text>
</comment>
<proteinExistence type="predicted"/>
<evidence type="ECO:0000313" key="1">
    <source>
        <dbReference type="EMBL" id="GGK68812.1"/>
    </source>
</evidence>
<dbReference type="AlphaFoldDB" id="A0A917VEY5"/>
<organism evidence="1 2">
    <name type="scientific">Nocardia camponoti</name>
    <dbReference type="NCBI Taxonomy" id="1616106"/>
    <lineage>
        <taxon>Bacteria</taxon>
        <taxon>Bacillati</taxon>
        <taxon>Actinomycetota</taxon>
        <taxon>Actinomycetes</taxon>
        <taxon>Mycobacteriales</taxon>
        <taxon>Nocardiaceae</taxon>
        <taxon>Nocardia</taxon>
    </lineage>
</organism>
<dbReference type="InterPro" id="IPR036038">
    <property type="entry name" value="Aminotransferase-like"/>
</dbReference>
<dbReference type="Gene3D" id="3.20.10.10">
    <property type="entry name" value="D-amino Acid Aminotransferase, subunit A, domain 2"/>
    <property type="match status" value="1"/>
</dbReference>
<dbReference type="RefSeq" id="WP_188831181.1">
    <property type="nucleotide sequence ID" value="NZ_BMMW01000007.1"/>
</dbReference>